<gene>
    <name evidence="2" type="ORF">FZC81_25730</name>
    <name evidence="1" type="ORF">SAMEA2273352_04347</name>
</gene>
<accession>A0A155E9Y5</accession>
<sequence length="103" mass="11531">MKNAMITKLSAGQPRKEKPTVMSQLTLLDIIANGTAIRLFKETLVSFDNGSRTRYVMSVRRQSGRGWMAKQIIWPEGELEQALLEANKVAQQEIQRASLLATA</sequence>
<dbReference type="GeneID" id="93202047"/>
<dbReference type="EMBL" id="FJYW01000012">
    <property type="protein sequence ID" value="CZY19035.1"/>
    <property type="molecule type" value="Genomic_DNA"/>
</dbReference>
<accession>A0A156HLC0</accession>
<dbReference type="Proteomes" id="UP000322612">
    <property type="component" value="Unassembled WGS sequence"/>
</dbReference>
<dbReference type="AlphaFoldDB" id="A0A156HLC0"/>
<name>A0A156HLC0_9ENTR</name>
<comment type="caution">
    <text evidence="1">The sequence shown here is derived from an EMBL/GenBank/DDBJ whole genome shotgun (WGS) entry which is preliminary data.</text>
</comment>
<dbReference type="EMBL" id="VTDZ01000212">
    <property type="protein sequence ID" value="TYS03155.1"/>
    <property type="molecule type" value="Genomic_DNA"/>
</dbReference>
<protein>
    <submittedName>
        <fullName evidence="1">Uncharacterized protein</fullName>
    </submittedName>
</protein>
<proteinExistence type="predicted"/>
<dbReference type="Proteomes" id="UP000076205">
    <property type="component" value="Unassembled WGS sequence"/>
</dbReference>
<evidence type="ECO:0000313" key="3">
    <source>
        <dbReference type="Proteomes" id="UP000076205"/>
    </source>
</evidence>
<accession>A0A6H3QPP0</accession>
<reference evidence="1 3" key="1">
    <citation type="submission" date="2016-03" db="EMBL/GenBank/DDBJ databases">
        <authorList>
            <consortium name="Pathogen Informatics"/>
        </authorList>
    </citation>
    <scope>NUCLEOTIDE SEQUENCE [LARGE SCALE GENOMIC DNA]</scope>
    <source>
        <strain evidence="1">E1424</strain>
        <strain evidence="3">e1424</strain>
    </source>
</reference>
<organism evidence="1 3">
    <name type="scientific">Enterobacter hormaechei</name>
    <dbReference type="NCBI Taxonomy" id="158836"/>
    <lineage>
        <taxon>Bacteria</taxon>
        <taxon>Pseudomonadati</taxon>
        <taxon>Pseudomonadota</taxon>
        <taxon>Gammaproteobacteria</taxon>
        <taxon>Enterobacterales</taxon>
        <taxon>Enterobacteriaceae</taxon>
        <taxon>Enterobacter</taxon>
        <taxon>Enterobacter cloacae complex</taxon>
    </lineage>
</organism>
<evidence type="ECO:0000313" key="2">
    <source>
        <dbReference type="EMBL" id="TYS03155.1"/>
    </source>
</evidence>
<dbReference type="RefSeq" id="WP_006812530.1">
    <property type="nucleotide sequence ID" value="NZ_CABGTV010000014.1"/>
</dbReference>
<evidence type="ECO:0000313" key="4">
    <source>
        <dbReference type="Proteomes" id="UP000322612"/>
    </source>
</evidence>
<reference evidence="2 4" key="2">
    <citation type="submission" date="2019-08" db="EMBL/GenBank/DDBJ databases">
        <title>Whole genome sequence analysis of bacterial isolates in patients.</title>
        <authorList>
            <person name="Jeong K.C."/>
        </authorList>
    </citation>
    <scope>NUCLEOTIDE SEQUENCE [LARGE SCALE GENOMIC DNA]</scope>
    <source>
        <strain evidence="2 4">KCJ3K342</strain>
    </source>
</reference>
<evidence type="ECO:0000313" key="1">
    <source>
        <dbReference type="EMBL" id="CZY19035.1"/>
    </source>
</evidence>